<dbReference type="PANTHER" id="PTHR47162">
    <property type="entry name" value="OS02G0192300 PROTEIN"/>
    <property type="match status" value="1"/>
</dbReference>
<feature type="region of interest" description="Disordered" evidence="7">
    <location>
        <begin position="584"/>
        <end position="603"/>
    </location>
</feature>
<feature type="compositionally biased region" description="Low complexity" evidence="7">
    <location>
        <begin position="257"/>
        <end position="266"/>
    </location>
</feature>
<sequence length="933" mass="103667">MAKATQQPSPATTPSPPARRTRGRSSTSDAAEGDSNNGDDSDGNSTGRRRRGKKPTKKRKLDKQTKPKRKPRTDEDDGGNDDDDDDGSVVADLCEVCNINENDELSLICDACDKVFHTYCLNPPLEHIPPGDWVCPQCLHTKTPDNPQKPADEPVHARATATSPSCSSNRTSPAKTPTFPSSSSGTLVHRSPRRLTALAPSPAPRPLAPAPAAPLRSILPQQQLQPSSTPQHPSMTPASSTSVPPPAFHHHHDDMNPHPSRQSPRRSSYDAMKDLQEQNQVLQRENQKLMEYIDRQNRRMDELLPLEEALRSMQYKYRKLEGQLVEAQAQLSSTAASHASAGSFSSHSVLPKYTPQPSPYLPRPDEGPPDYRPTSSSSGHYDMRGSSHHHPLRRSTDFPHQPFRHTESDYAARAHHADEPPAVRGHHLQPQHLHHHSRYVKGSRQNDVSYYRDAKPPASRDFSTPQYHHPSSLPYSQPPIYQKSNLGSTSKHAQSSYASSSHHAQYPPPSTAHLRGSDMDNYSSHSQLPPPSSYYRPHSHHPPSAAPSNQADSFLPRPPLPDRSSAPTSSHAAADLPKVAIPVYSSDEDDRPHHQHHDHDDDAANVLNSMKRTEASSERLNLLTPTANDAANAAASTLAILKPTNTTEEAPSAHRIGLYTPRSRRLMLDRYLLKRSKRLSRHKWFKYPVRKTLADTRPRVKGRFVKHDLVEDEEGDLSSSPKKTPSESPHRTKSEDFETNKSDFDYIQAFALCVKETKDAVDKVVLDILRNKQRKGELVSWDSWTMSLEGSLTSLLPKEYVASPFPAIFGELVYILGDAEEDCNQENFCRALQAGAIYVAVCLSFFTATHSPKSYESRISPILSHYSQTTKKLWQEEPHVQKKHTFAMMKSIVDGIAGVIAVGYHDGKQYLKPVSVAELLVDETASEGSASSH</sequence>
<feature type="compositionally biased region" description="Basic and acidic residues" evidence="7">
    <location>
        <begin position="724"/>
        <end position="737"/>
    </location>
</feature>
<feature type="compositionally biased region" description="Low complexity" evidence="7">
    <location>
        <begin position="24"/>
        <end position="36"/>
    </location>
</feature>
<feature type="compositionally biased region" description="Low complexity" evidence="7">
    <location>
        <begin position="492"/>
        <end position="505"/>
    </location>
</feature>
<dbReference type="VEuPathDB" id="FungiDB:H310_07587"/>
<keyword evidence="5" id="KW-0539">Nucleus</keyword>
<dbReference type="Pfam" id="PF00628">
    <property type="entry name" value="PHD"/>
    <property type="match status" value="1"/>
</dbReference>
<feature type="compositionally biased region" description="Low complexity" evidence="7">
    <location>
        <begin position="222"/>
        <end position="242"/>
    </location>
</feature>
<dbReference type="PANTHER" id="PTHR47162:SF10">
    <property type="entry name" value="METHYL-CPG-BINDING DOMAIN-CONTAINING PROTEIN 9 ISOFORM X1"/>
    <property type="match status" value="1"/>
</dbReference>
<dbReference type="OrthoDB" id="432829at2759"/>
<evidence type="ECO:0000256" key="1">
    <source>
        <dbReference type="ARBA" id="ARBA00004123"/>
    </source>
</evidence>
<evidence type="ECO:0000256" key="6">
    <source>
        <dbReference type="PROSITE-ProRule" id="PRU00146"/>
    </source>
</evidence>
<feature type="region of interest" description="Disordered" evidence="7">
    <location>
        <begin position="222"/>
        <end position="270"/>
    </location>
</feature>
<dbReference type="STRING" id="157072.A0A024U2Q5"/>
<feature type="region of interest" description="Disordered" evidence="7">
    <location>
        <begin position="342"/>
        <end position="403"/>
    </location>
</feature>
<dbReference type="InterPro" id="IPR019786">
    <property type="entry name" value="Zinc_finger_PHD-type_CS"/>
</dbReference>
<feature type="compositionally biased region" description="Acidic residues" evidence="7">
    <location>
        <begin position="74"/>
        <end position="86"/>
    </location>
</feature>
<dbReference type="GO" id="GO:0008270">
    <property type="term" value="F:zinc ion binding"/>
    <property type="evidence" value="ECO:0007669"/>
    <property type="project" value="UniProtKB-KW"/>
</dbReference>
<dbReference type="InterPro" id="IPR010402">
    <property type="entry name" value="CCT_domain"/>
</dbReference>
<feature type="compositionally biased region" description="Basic residues" evidence="7">
    <location>
        <begin position="424"/>
        <end position="441"/>
    </location>
</feature>
<feature type="region of interest" description="Disordered" evidence="7">
    <location>
        <begin position="421"/>
        <end position="577"/>
    </location>
</feature>
<evidence type="ECO:0000313" key="10">
    <source>
        <dbReference type="EMBL" id="ETW00187.1"/>
    </source>
</evidence>
<reference evidence="10" key="1">
    <citation type="submission" date="2013-12" db="EMBL/GenBank/DDBJ databases">
        <title>The Genome Sequence of Aphanomyces invadans NJM9701.</title>
        <authorList>
            <consortium name="The Broad Institute Genomics Platform"/>
            <person name="Russ C."/>
            <person name="Tyler B."/>
            <person name="van West P."/>
            <person name="Dieguez-Uribeondo J."/>
            <person name="Young S.K."/>
            <person name="Zeng Q."/>
            <person name="Gargeya S."/>
            <person name="Fitzgerald M."/>
            <person name="Abouelleil A."/>
            <person name="Alvarado L."/>
            <person name="Chapman S.B."/>
            <person name="Gainer-Dewar J."/>
            <person name="Goldberg J."/>
            <person name="Griggs A."/>
            <person name="Gujja S."/>
            <person name="Hansen M."/>
            <person name="Howarth C."/>
            <person name="Imamovic A."/>
            <person name="Ireland A."/>
            <person name="Larimer J."/>
            <person name="McCowan C."/>
            <person name="Murphy C."/>
            <person name="Pearson M."/>
            <person name="Poon T.W."/>
            <person name="Priest M."/>
            <person name="Roberts A."/>
            <person name="Saif S."/>
            <person name="Shea T."/>
            <person name="Sykes S."/>
            <person name="Wortman J."/>
            <person name="Nusbaum C."/>
            <person name="Birren B."/>
        </authorList>
    </citation>
    <scope>NUCLEOTIDE SEQUENCE [LARGE SCALE GENOMIC DNA]</scope>
    <source>
        <strain evidence="10">NJM9701</strain>
    </source>
</reference>
<feature type="domain" description="CCT" evidence="9">
    <location>
        <begin position="664"/>
        <end position="707"/>
    </location>
</feature>
<dbReference type="InterPro" id="IPR001965">
    <property type="entry name" value="Znf_PHD"/>
</dbReference>
<evidence type="ECO:0000256" key="2">
    <source>
        <dbReference type="ARBA" id="ARBA00022723"/>
    </source>
</evidence>
<evidence type="ECO:0008006" key="11">
    <source>
        <dbReference type="Google" id="ProtNLM"/>
    </source>
</evidence>
<keyword evidence="3 6" id="KW-0863">Zinc-finger</keyword>
<feature type="compositionally biased region" description="Polar residues" evidence="7">
    <location>
        <begin position="160"/>
        <end position="186"/>
    </location>
</feature>
<dbReference type="PROSITE" id="PS51017">
    <property type="entry name" value="CCT"/>
    <property type="match status" value="1"/>
</dbReference>
<dbReference type="AlphaFoldDB" id="A0A024U2Q5"/>
<dbReference type="Gene3D" id="2.30.30.1150">
    <property type="match status" value="1"/>
</dbReference>
<dbReference type="SMART" id="SM00249">
    <property type="entry name" value="PHD"/>
    <property type="match status" value="1"/>
</dbReference>
<dbReference type="CDD" id="cd15519">
    <property type="entry name" value="PHD1_Lid2p_like"/>
    <property type="match status" value="1"/>
</dbReference>
<feature type="compositionally biased region" description="Basic residues" evidence="7">
    <location>
        <begin position="47"/>
        <end position="71"/>
    </location>
</feature>
<comment type="subcellular location">
    <subcellularLocation>
        <location evidence="1">Nucleus</location>
    </subcellularLocation>
</comment>
<feature type="compositionally biased region" description="Polar residues" evidence="7">
    <location>
        <begin position="482"/>
        <end position="491"/>
    </location>
</feature>
<dbReference type="SUPFAM" id="SSF57903">
    <property type="entry name" value="FYVE/PHD zinc finger"/>
    <property type="match status" value="1"/>
</dbReference>
<dbReference type="InterPro" id="IPR019787">
    <property type="entry name" value="Znf_PHD-finger"/>
</dbReference>
<evidence type="ECO:0000259" key="9">
    <source>
        <dbReference type="PROSITE" id="PS51017"/>
    </source>
</evidence>
<evidence type="ECO:0000256" key="4">
    <source>
        <dbReference type="ARBA" id="ARBA00022833"/>
    </source>
</evidence>
<feature type="region of interest" description="Disordered" evidence="7">
    <location>
        <begin position="1"/>
        <end position="86"/>
    </location>
</feature>
<keyword evidence="2" id="KW-0479">Metal-binding</keyword>
<evidence type="ECO:0000256" key="3">
    <source>
        <dbReference type="ARBA" id="ARBA00022771"/>
    </source>
</evidence>
<protein>
    <recommendedName>
        <fullName evidence="11">PHD-type domain-containing protein</fullName>
    </recommendedName>
</protein>
<feature type="region of interest" description="Disordered" evidence="7">
    <location>
        <begin position="711"/>
        <end position="737"/>
    </location>
</feature>
<gene>
    <name evidence="10" type="ORF">H310_07587</name>
</gene>
<dbReference type="PROSITE" id="PS50016">
    <property type="entry name" value="ZF_PHD_2"/>
    <property type="match status" value="1"/>
</dbReference>
<evidence type="ECO:0000256" key="7">
    <source>
        <dbReference type="SAM" id="MobiDB-lite"/>
    </source>
</evidence>
<feature type="domain" description="PHD-type" evidence="8">
    <location>
        <begin position="91"/>
        <end position="141"/>
    </location>
</feature>
<proteinExistence type="predicted"/>
<feature type="region of interest" description="Disordered" evidence="7">
    <location>
        <begin position="145"/>
        <end position="191"/>
    </location>
</feature>
<dbReference type="Pfam" id="PF06203">
    <property type="entry name" value="CCT"/>
    <property type="match status" value="1"/>
</dbReference>
<accession>A0A024U2Q5</accession>
<organism evidence="10">
    <name type="scientific">Aphanomyces invadans</name>
    <dbReference type="NCBI Taxonomy" id="157072"/>
    <lineage>
        <taxon>Eukaryota</taxon>
        <taxon>Sar</taxon>
        <taxon>Stramenopiles</taxon>
        <taxon>Oomycota</taxon>
        <taxon>Saprolegniomycetes</taxon>
        <taxon>Saprolegniales</taxon>
        <taxon>Verrucalvaceae</taxon>
        <taxon>Aphanomyces</taxon>
    </lineage>
</organism>
<dbReference type="eggNOG" id="ENOG502S464">
    <property type="taxonomic scope" value="Eukaryota"/>
</dbReference>
<evidence type="ECO:0000259" key="8">
    <source>
        <dbReference type="PROSITE" id="PS50016"/>
    </source>
</evidence>
<dbReference type="GO" id="GO:0005634">
    <property type="term" value="C:nucleus"/>
    <property type="evidence" value="ECO:0007669"/>
    <property type="project" value="UniProtKB-SubCell"/>
</dbReference>
<feature type="compositionally biased region" description="Low complexity" evidence="7">
    <location>
        <begin position="1"/>
        <end position="10"/>
    </location>
</feature>
<dbReference type="PROSITE" id="PS01359">
    <property type="entry name" value="ZF_PHD_1"/>
    <property type="match status" value="1"/>
</dbReference>
<dbReference type="RefSeq" id="XP_008871212.1">
    <property type="nucleotide sequence ID" value="XM_008872990.1"/>
</dbReference>
<dbReference type="InterPro" id="IPR011011">
    <property type="entry name" value="Znf_FYVE_PHD"/>
</dbReference>
<evidence type="ECO:0000256" key="5">
    <source>
        <dbReference type="ARBA" id="ARBA00023242"/>
    </source>
</evidence>
<keyword evidence="4" id="KW-0862">Zinc</keyword>
<dbReference type="EMBL" id="KI913965">
    <property type="protein sequence ID" value="ETW00187.1"/>
    <property type="molecule type" value="Genomic_DNA"/>
</dbReference>
<dbReference type="GeneID" id="20084637"/>
<name>A0A024U2Q5_9STRA</name>